<organism evidence="2 3">
    <name type="scientific">Leminorella grimontii</name>
    <dbReference type="NCBI Taxonomy" id="82981"/>
    <lineage>
        <taxon>Bacteria</taxon>
        <taxon>Pseudomonadati</taxon>
        <taxon>Pseudomonadota</taxon>
        <taxon>Gammaproteobacteria</taxon>
        <taxon>Enterobacterales</taxon>
        <taxon>Budviciaceae</taxon>
        <taxon>Leminorella</taxon>
    </lineage>
</organism>
<keyword evidence="3" id="KW-1185">Reference proteome</keyword>
<name>A0AAV5MZU3_9GAMM</name>
<dbReference type="Proteomes" id="UP001058124">
    <property type="component" value="Unassembled WGS sequence"/>
</dbReference>
<accession>A0AAV5MZU3</accession>
<evidence type="ECO:0000256" key="1">
    <source>
        <dbReference type="SAM" id="MobiDB-lite"/>
    </source>
</evidence>
<evidence type="ECO:0000313" key="3">
    <source>
        <dbReference type="Proteomes" id="UP001058124"/>
    </source>
</evidence>
<proteinExistence type="predicted"/>
<evidence type="ECO:0000313" key="2">
    <source>
        <dbReference type="EMBL" id="GKX55380.1"/>
    </source>
</evidence>
<feature type="region of interest" description="Disordered" evidence="1">
    <location>
        <begin position="1"/>
        <end position="21"/>
    </location>
</feature>
<feature type="compositionally biased region" description="Basic and acidic residues" evidence="1">
    <location>
        <begin position="1"/>
        <end position="17"/>
    </location>
</feature>
<reference evidence="2" key="1">
    <citation type="submission" date="2022-06" db="EMBL/GenBank/DDBJ databases">
        <title>Draft genome sequences of Leminorella grimontii str. JCM5902.</title>
        <authorList>
            <person name="Wakabayashi Y."/>
            <person name="Kojima K."/>
        </authorList>
    </citation>
    <scope>NUCLEOTIDE SEQUENCE</scope>
    <source>
        <strain evidence="2">JCM 5902</strain>
    </source>
</reference>
<comment type="caution">
    <text evidence="2">The sequence shown here is derived from an EMBL/GenBank/DDBJ whole genome shotgun (WGS) entry which is preliminary data.</text>
</comment>
<protein>
    <submittedName>
        <fullName evidence="2">Uncharacterized protein</fullName>
    </submittedName>
</protein>
<dbReference type="EMBL" id="BRLH01000002">
    <property type="protein sequence ID" value="GKX55380.1"/>
    <property type="molecule type" value="Genomic_DNA"/>
</dbReference>
<gene>
    <name evidence="2" type="ORF">SOASR030_14920</name>
</gene>
<dbReference type="AlphaFoldDB" id="A0AAV5MZU3"/>
<sequence>MPYQRSDKGSVGSKEKITGSNLGNSRKLEFITHHSTYHVELRTDSAVDYALKKPRNHSIAKRVWFAEKGRFTLIYAPYLGE</sequence>